<dbReference type="EMBL" id="CP023275">
    <property type="protein sequence ID" value="ATB69068.1"/>
    <property type="molecule type" value="Genomic_DNA"/>
</dbReference>
<proteinExistence type="predicted"/>
<organism evidence="1 2">
    <name type="scientific">Sulfurospirillum diekertiae</name>
    <dbReference type="NCBI Taxonomy" id="1854492"/>
    <lineage>
        <taxon>Bacteria</taxon>
        <taxon>Pseudomonadati</taxon>
        <taxon>Campylobacterota</taxon>
        <taxon>Epsilonproteobacteria</taxon>
        <taxon>Campylobacterales</taxon>
        <taxon>Sulfurospirillaceae</taxon>
        <taxon>Sulfurospirillum</taxon>
    </lineage>
</organism>
<dbReference type="KEGG" id="sulj:SJPD1_0956"/>
<evidence type="ECO:0000313" key="1">
    <source>
        <dbReference type="EMBL" id="ATB69068.1"/>
    </source>
</evidence>
<name>A0A290HMY0_9BACT</name>
<dbReference type="AlphaFoldDB" id="A0A290HMY0"/>
<dbReference type="Proteomes" id="UP000217349">
    <property type="component" value="Chromosome"/>
</dbReference>
<reference evidence="2" key="1">
    <citation type="submission" date="2017-09" db="EMBL/GenBank/DDBJ databases">
        <title>The complete genome of Sulfurospirillum sp. JPD-1.</title>
        <authorList>
            <person name="Goris T."/>
        </authorList>
    </citation>
    <scope>NUCLEOTIDE SEQUENCE [LARGE SCALE GENOMIC DNA]</scope>
    <source>
        <strain evidence="2">JPD-1</strain>
    </source>
</reference>
<protein>
    <submittedName>
        <fullName evidence="1">Uncharacterized protein</fullName>
    </submittedName>
</protein>
<accession>A0A290HMY0</accession>
<gene>
    <name evidence="1" type="ORF">SJPD1_0956</name>
</gene>
<evidence type="ECO:0000313" key="2">
    <source>
        <dbReference type="Proteomes" id="UP000217349"/>
    </source>
</evidence>
<sequence>MEKLTKKIKASSEFRLDESKLSLKAQTLLEELSQELHLPKEVIAKIAFEAYTLFGKKKD</sequence>